<dbReference type="EMBL" id="SMOL01000148">
    <property type="protein sequence ID" value="KAB2628264.1"/>
    <property type="molecule type" value="Genomic_DNA"/>
</dbReference>
<reference evidence="2 3" key="3">
    <citation type="submission" date="2019-11" db="EMBL/GenBank/DDBJ databases">
        <title>A de novo genome assembly of a pear dwarfing rootstock.</title>
        <authorList>
            <person name="Wang F."/>
            <person name="Wang J."/>
            <person name="Li S."/>
            <person name="Zhang Y."/>
            <person name="Fang M."/>
            <person name="Ma L."/>
            <person name="Zhao Y."/>
            <person name="Jiang S."/>
        </authorList>
    </citation>
    <scope>NUCLEOTIDE SEQUENCE [LARGE SCALE GENOMIC DNA]</scope>
    <source>
        <strain evidence="2">S2</strain>
        <tissue evidence="2">Leaf</tissue>
    </source>
</reference>
<accession>A0A5N5HY23</accession>
<evidence type="ECO:0000256" key="1">
    <source>
        <dbReference type="SAM" id="MobiDB-lite"/>
    </source>
</evidence>
<proteinExistence type="predicted"/>
<comment type="caution">
    <text evidence="2">The sequence shown here is derived from an EMBL/GenBank/DDBJ whole genome shotgun (WGS) entry which is preliminary data.</text>
</comment>
<reference evidence="3" key="2">
    <citation type="submission" date="2019-10" db="EMBL/GenBank/DDBJ databases">
        <title>A de novo genome assembly of a pear dwarfing rootstock.</title>
        <authorList>
            <person name="Wang F."/>
            <person name="Wang J."/>
            <person name="Li S."/>
            <person name="Zhang Y."/>
            <person name="Fang M."/>
            <person name="Ma L."/>
            <person name="Zhao Y."/>
            <person name="Jiang S."/>
        </authorList>
    </citation>
    <scope>NUCLEOTIDE SEQUENCE [LARGE SCALE GENOMIC DNA]</scope>
</reference>
<protein>
    <submittedName>
        <fullName evidence="2">Uncharacterized protein</fullName>
    </submittedName>
</protein>
<keyword evidence="3" id="KW-1185">Reference proteome</keyword>
<organism evidence="2 3">
    <name type="scientific">Pyrus ussuriensis x Pyrus communis</name>
    <dbReference type="NCBI Taxonomy" id="2448454"/>
    <lineage>
        <taxon>Eukaryota</taxon>
        <taxon>Viridiplantae</taxon>
        <taxon>Streptophyta</taxon>
        <taxon>Embryophyta</taxon>
        <taxon>Tracheophyta</taxon>
        <taxon>Spermatophyta</taxon>
        <taxon>Magnoliopsida</taxon>
        <taxon>eudicotyledons</taxon>
        <taxon>Gunneridae</taxon>
        <taxon>Pentapetalae</taxon>
        <taxon>rosids</taxon>
        <taxon>fabids</taxon>
        <taxon>Rosales</taxon>
        <taxon>Rosaceae</taxon>
        <taxon>Amygdaloideae</taxon>
        <taxon>Maleae</taxon>
        <taxon>Pyrus</taxon>
    </lineage>
</organism>
<sequence>MGFKIKTVQRRGLRRTHIAVAVGYKLVQDRGHCSVGRQPPVRLPPLDPAYGKSRWGNSGR</sequence>
<name>A0A5N5HY23_9ROSA</name>
<gene>
    <name evidence="2" type="ORF">D8674_033059</name>
</gene>
<evidence type="ECO:0000313" key="3">
    <source>
        <dbReference type="Proteomes" id="UP000327157"/>
    </source>
</evidence>
<reference evidence="2 3" key="1">
    <citation type="submission" date="2019-09" db="EMBL/GenBank/DDBJ databases">
        <authorList>
            <person name="Ou C."/>
        </authorList>
    </citation>
    <scope>NUCLEOTIDE SEQUENCE [LARGE SCALE GENOMIC DNA]</scope>
    <source>
        <strain evidence="2">S2</strain>
        <tissue evidence="2">Leaf</tissue>
    </source>
</reference>
<dbReference type="AlphaFoldDB" id="A0A5N5HY23"/>
<evidence type="ECO:0000313" key="2">
    <source>
        <dbReference type="EMBL" id="KAB2628264.1"/>
    </source>
</evidence>
<feature type="region of interest" description="Disordered" evidence="1">
    <location>
        <begin position="35"/>
        <end position="60"/>
    </location>
</feature>
<dbReference type="Proteomes" id="UP000327157">
    <property type="component" value="Chromosome 8"/>
</dbReference>